<dbReference type="Pfam" id="PF14372">
    <property type="entry name" value="hAT-like_RNase-H"/>
    <property type="match status" value="1"/>
</dbReference>
<dbReference type="InterPro" id="IPR008906">
    <property type="entry name" value="HATC_C_dom"/>
</dbReference>
<dbReference type="InterPro" id="IPR052717">
    <property type="entry name" value="Vacuolar_transposase_reg"/>
</dbReference>
<dbReference type="AlphaFoldDB" id="A0AA47MPU1"/>
<dbReference type="SUPFAM" id="SSF53098">
    <property type="entry name" value="Ribonuclease H-like"/>
    <property type="match status" value="1"/>
</dbReference>
<feature type="domain" description="hAT-like transposase RNase-H fold" evidence="3">
    <location>
        <begin position="65"/>
        <end position="132"/>
    </location>
</feature>
<accession>A0AA47MPU1</accession>
<dbReference type="PANTHER" id="PTHR46169:SF25">
    <property type="entry name" value="ZINC FINGER BED DOMAIN-CONTAINING PROTEIN 1-LIKE-RELATED"/>
    <property type="match status" value="1"/>
</dbReference>
<dbReference type="EMBL" id="JAOPHQ010003140">
    <property type="protein sequence ID" value="KAK0144342.1"/>
    <property type="molecule type" value="Genomic_DNA"/>
</dbReference>
<comment type="caution">
    <text evidence="4">The sequence shown here is derived from an EMBL/GenBank/DDBJ whole genome shotgun (WGS) entry which is preliminary data.</text>
</comment>
<evidence type="ECO:0000259" key="3">
    <source>
        <dbReference type="Pfam" id="PF14372"/>
    </source>
</evidence>
<dbReference type="GO" id="GO:0006357">
    <property type="term" value="P:regulation of transcription by RNA polymerase II"/>
    <property type="evidence" value="ECO:0007669"/>
    <property type="project" value="TreeGrafter"/>
</dbReference>
<gene>
    <name evidence="4" type="primary">ZBED1_59</name>
    <name evidence="4" type="ORF">N1851_017267</name>
</gene>
<name>A0AA47MPU1_MERPO</name>
<dbReference type="InterPro" id="IPR025525">
    <property type="entry name" value="hAT-like_transposase_RNase-H"/>
</dbReference>
<dbReference type="Proteomes" id="UP001174136">
    <property type="component" value="Unassembled WGS sequence"/>
</dbReference>
<sequence>MFEHFLSQQQAVCATLAAERGVWHLMPKDADIVVMEQLCQLLQPLSTFTDALGSETQVTISAIKPVLDHITGDILEENDEDPALTKQMKQVMREDLNKRYTEKAKGVMQMACFIDPRFKANFLDEPLNAVVDSCVQEALKLTPVQVRQEPESTSSTSTAVSEGKGLAGLPQQGSRDLKFQPENTVKEEIKVYMSLPSIPAEDDPLVWWRGHASELPHLARIARKLFCIPATSDPSERLFSASGYIVSPPRSLLKPNKVNMLTCLHFNLK</sequence>
<organism evidence="4 5">
    <name type="scientific">Merluccius polli</name>
    <name type="common">Benguela hake</name>
    <name type="synonym">Merluccius cadenati</name>
    <dbReference type="NCBI Taxonomy" id="89951"/>
    <lineage>
        <taxon>Eukaryota</taxon>
        <taxon>Metazoa</taxon>
        <taxon>Chordata</taxon>
        <taxon>Craniata</taxon>
        <taxon>Vertebrata</taxon>
        <taxon>Euteleostomi</taxon>
        <taxon>Actinopterygii</taxon>
        <taxon>Neopterygii</taxon>
        <taxon>Teleostei</taxon>
        <taxon>Neoteleostei</taxon>
        <taxon>Acanthomorphata</taxon>
        <taxon>Zeiogadaria</taxon>
        <taxon>Gadariae</taxon>
        <taxon>Gadiformes</taxon>
        <taxon>Gadoidei</taxon>
        <taxon>Merlucciidae</taxon>
        <taxon>Merluccius</taxon>
    </lineage>
</organism>
<dbReference type="Pfam" id="PF05699">
    <property type="entry name" value="Dimer_Tnp_hAT"/>
    <property type="match status" value="1"/>
</dbReference>
<evidence type="ECO:0000256" key="1">
    <source>
        <dbReference type="SAM" id="MobiDB-lite"/>
    </source>
</evidence>
<keyword evidence="5" id="KW-1185">Reference proteome</keyword>
<evidence type="ECO:0000259" key="2">
    <source>
        <dbReference type="Pfam" id="PF05699"/>
    </source>
</evidence>
<dbReference type="GO" id="GO:0046983">
    <property type="term" value="F:protein dimerization activity"/>
    <property type="evidence" value="ECO:0007669"/>
    <property type="project" value="InterPro"/>
</dbReference>
<feature type="domain" description="HAT C-terminal dimerisation" evidence="2">
    <location>
        <begin position="189"/>
        <end position="268"/>
    </location>
</feature>
<proteinExistence type="predicted"/>
<reference evidence="4" key="1">
    <citation type="journal article" date="2023" name="Front. Mar. Sci.">
        <title>A new Merluccius polli reference genome to investigate the effects of global change in West African waters.</title>
        <authorList>
            <person name="Mateo J.L."/>
            <person name="Blanco-Fernandez C."/>
            <person name="Garcia-Vazquez E."/>
            <person name="Machado-Schiaffino G."/>
        </authorList>
    </citation>
    <scope>NUCLEOTIDE SEQUENCE</scope>
    <source>
        <strain evidence="4">C29</strain>
        <tissue evidence="4">Fin</tissue>
    </source>
</reference>
<dbReference type="GO" id="GO:0003677">
    <property type="term" value="F:DNA binding"/>
    <property type="evidence" value="ECO:0007669"/>
    <property type="project" value="InterPro"/>
</dbReference>
<protein>
    <submittedName>
        <fullName evidence="4">Zinc finger BED domain-containing protein 1</fullName>
    </submittedName>
</protein>
<evidence type="ECO:0000313" key="4">
    <source>
        <dbReference type="EMBL" id="KAK0144342.1"/>
    </source>
</evidence>
<dbReference type="PANTHER" id="PTHR46169">
    <property type="entry name" value="DNA REPLICATION-RELATED ELEMENT FACTOR, ISOFORM A"/>
    <property type="match status" value="1"/>
</dbReference>
<dbReference type="GO" id="GO:0005634">
    <property type="term" value="C:nucleus"/>
    <property type="evidence" value="ECO:0007669"/>
    <property type="project" value="TreeGrafter"/>
</dbReference>
<feature type="region of interest" description="Disordered" evidence="1">
    <location>
        <begin position="145"/>
        <end position="176"/>
    </location>
</feature>
<evidence type="ECO:0000313" key="5">
    <source>
        <dbReference type="Proteomes" id="UP001174136"/>
    </source>
</evidence>
<dbReference type="InterPro" id="IPR012337">
    <property type="entry name" value="RNaseH-like_sf"/>
</dbReference>